<protein>
    <recommendedName>
        <fullName evidence="13">K+-transporting ATPase, C subunit</fullName>
    </recommendedName>
</protein>
<dbReference type="InterPro" id="IPR003820">
    <property type="entry name" value="KdpC"/>
</dbReference>
<dbReference type="PANTHER" id="PTHR30042">
    <property type="entry name" value="POTASSIUM-TRANSPORTING ATPASE C CHAIN"/>
    <property type="match status" value="1"/>
</dbReference>
<reference evidence="11 12" key="1">
    <citation type="submission" date="2017-07" db="EMBL/GenBank/DDBJ databases">
        <title>Prevalence of linear plasmids in Cutibacterium (Propionibacterium) acnes isolates obtained from prostatic tissue.</title>
        <authorList>
            <person name="Davidsson S."/>
            <person name="Carlsson J."/>
            <person name="Molling P."/>
            <person name="Andren O."/>
            <person name="Andersson S.-O."/>
            <person name="Brzuszkiewicz E."/>
            <person name="Poehlein A."/>
            <person name="Al-Zeer M."/>
            <person name="Brinkmann V."/>
            <person name="Scavenius C."/>
            <person name="Nazipi S."/>
            <person name="Soderquist B."/>
            <person name="Bruggemann H."/>
        </authorList>
    </citation>
    <scope>NUCLEOTIDE SEQUENCE [LARGE SCALE GENOMIC DNA]</scope>
    <source>
        <strain evidence="11 12">DSM 753</strain>
    </source>
</reference>
<dbReference type="GO" id="GO:0016020">
    <property type="term" value="C:membrane"/>
    <property type="evidence" value="ECO:0007669"/>
    <property type="project" value="InterPro"/>
</dbReference>
<keyword evidence="12" id="KW-1185">Reference proteome</keyword>
<evidence type="ECO:0000256" key="4">
    <source>
        <dbReference type="ARBA" id="ARBA00022692"/>
    </source>
</evidence>
<proteinExistence type="predicted"/>
<dbReference type="Pfam" id="PF02669">
    <property type="entry name" value="KdpC"/>
    <property type="match status" value="1"/>
</dbReference>
<keyword evidence="3" id="KW-0633">Potassium transport</keyword>
<evidence type="ECO:0000256" key="2">
    <source>
        <dbReference type="ARBA" id="ARBA00022475"/>
    </source>
</evidence>
<evidence type="ECO:0000256" key="9">
    <source>
        <dbReference type="ARBA" id="ARBA00023065"/>
    </source>
</evidence>
<accession>A0A855A9E1</accession>
<dbReference type="PANTHER" id="PTHR30042:SF2">
    <property type="entry name" value="POTASSIUM-TRANSPORTING ATPASE KDPC SUBUNIT"/>
    <property type="match status" value="1"/>
</dbReference>
<keyword evidence="10" id="KW-0472">Membrane</keyword>
<keyword evidence="6" id="KW-0067">ATP-binding</keyword>
<evidence type="ECO:0000256" key="8">
    <source>
        <dbReference type="ARBA" id="ARBA00022989"/>
    </source>
</evidence>
<sequence length="162" mass="17093">MTYIAEKANISVDQLKQQAADIPDDSSEALAYLAEAAGLPTEEKDLEALASEAPTLYQLQKESIAQAANTSIEEVEDIISSLPTDLMTASGSGLDPHISPASADIQVPRIAEASGLSEEEIREIISRHTGGKVLGIFGEDTVNVLEVNIEIGQAMGLLGSEE</sequence>
<dbReference type="Proteomes" id="UP000220611">
    <property type="component" value="Unassembled WGS sequence"/>
</dbReference>
<evidence type="ECO:0000256" key="7">
    <source>
        <dbReference type="ARBA" id="ARBA00022958"/>
    </source>
</evidence>
<organism evidence="11 12">
    <name type="scientific">[Clostridium] leptum DSM 753</name>
    <dbReference type="NCBI Taxonomy" id="428125"/>
    <lineage>
        <taxon>Bacteria</taxon>
        <taxon>Bacillati</taxon>
        <taxon>Bacillota</taxon>
        <taxon>Clostridia</taxon>
        <taxon>Eubacteriales</taxon>
        <taxon>Oscillospiraceae</taxon>
        <taxon>Oscillospiraceae incertae sedis</taxon>
    </lineage>
</organism>
<dbReference type="GO" id="GO:0005524">
    <property type="term" value="F:ATP binding"/>
    <property type="evidence" value="ECO:0007669"/>
    <property type="project" value="UniProtKB-KW"/>
</dbReference>
<gene>
    <name evidence="11" type="ORF">CH238_00625</name>
</gene>
<dbReference type="OrthoDB" id="9809491at2"/>
<name>A0A855A9E1_9FIRM</name>
<evidence type="ECO:0000256" key="3">
    <source>
        <dbReference type="ARBA" id="ARBA00022538"/>
    </source>
</evidence>
<keyword evidence="4" id="KW-0812">Transmembrane</keyword>
<dbReference type="EMBL" id="NOXF01000001">
    <property type="protein sequence ID" value="PEQ26081.1"/>
    <property type="molecule type" value="Genomic_DNA"/>
</dbReference>
<keyword evidence="5" id="KW-0547">Nucleotide-binding</keyword>
<keyword evidence="2" id="KW-1003">Cell membrane</keyword>
<evidence type="ECO:0000313" key="12">
    <source>
        <dbReference type="Proteomes" id="UP000220611"/>
    </source>
</evidence>
<dbReference type="AlphaFoldDB" id="A0A855A9E1"/>
<evidence type="ECO:0008006" key="13">
    <source>
        <dbReference type="Google" id="ProtNLM"/>
    </source>
</evidence>
<keyword evidence="8" id="KW-1133">Transmembrane helix</keyword>
<keyword evidence="9" id="KW-0406">Ion transport</keyword>
<evidence type="ECO:0000256" key="10">
    <source>
        <dbReference type="ARBA" id="ARBA00023136"/>
    </source>
</evidence>
<evidence type="ECO:0000256" key="5">
    <source>
        <dbReference type="ARBA" id="ARBA00022741"/>
    </source>
</evidence>
<evidence type="ECO:0000256" key="1">
    <source>
        <dbReference type="ARBA" id="ARBA00022448"/>
    </source>
</evidence>
<keyword evidence="7" id="KW-0630">Potassium</keyword>
<evidence type="ECO:0000256" key="6">
    <source>
        <dbReference type="ARBA" id="ARBA00022840"/>
    </source>
</evidence>
<dbReference type="GO" id="GO:0008556">
    <property type="term" value="F:P-type potassium transmembrane transporter activity"/>
    <property type="evidence" value="ECO:0007669"/>
    <property type="project" value="InterPro"/>
</dbReference>
<comment type="caution">
    <text evidence="11">The sequence shown here is derived from an EMBL/GenBank/DDBJ whole genome shotgun (WGS) entry which is preliminary data.</text>
</comment>
<keyword evidence="1" id="KW-0813">Transport</keyword>
<evidence type="ECO:0000313" key="11">
    <source>
        <dbReference type="EMBL" id="PEQ26081.1"/>
    </source>
</evidence>